<name>A0ACC2GIN2_DALPE</name>
<protein>
    <submittedName>
        <fullName evidence="1">Uncharacterized protein</fullName>
    </submittedName>
</protein>
<dbReference type="Proteomes" id="UP001157502">
    <property type="component" value="Chromosome 12"/>
</dbReference>
<sequence length="120" mass="13824">RQWFIYLTQPFPPSTFLTSDLTCVTLSVTLCVRSLTFGAMMVFSEDWGEEHFLSLLISAKFSVMRGILLIALYLFRWESDVEPRRLDFIWLKGPGTERAVGKRVTSVMERVLGKWVEAVT</sequence>
<evidence type="ECO:0000313" key="2">
    <source>
        <dbReference type="Proteomes" id="UP001157502"/>
    </source>
</evidence>
<feature type="non-terminal residue" evidence="1">
    <location>
        <position position="120"/>
    </location>
</feature>
<evidence type="ECO:0000313" key="1">
    <source>
        <dbReference type="EMBL" id="KAJ8003476.1"/>
    </source>
</evidence>
<keyword evidence="2" id="KW-1185">Reference proteome</keyword>
<comment type="caution">
    <text evidence="1">The sequence shown here is derived from an EMBL/GenBank/DDBJ whole genome shotgun (WGS) entry which is preliminary data.</text>
</comment>
<accession>A0ACC2GIN2</accession>
<proteinExistence type="predicted"/>
<organism evidence="1 2">
    <name type="scientific">Dallia pectoralis</name>
    <name type="common">Alaska blackfish</name>
    <dbReference type="NCBI Taxonomy" id="75939"/>
    <lineage>
        <taxon>Eukaryota</taxon>
        <taxon>Metazoa</taxon>
        <taxon>Chordata</taxon>
        <taxon>Craniata</taxon>
        <taxon>Vertebrata</taxon>
        <taxon>Euteleostomi</taxon>
        <taxon>Actinopterygii</taxon>
        <taxon>Neopterygii</taxon>
        <taxon>Teleostei</taxon>
        <taxon>Protacanthopterygii</taxon>
        <taxon>Esociformes</taxon>
        <taxon>Umbridae</taxon>
        <taxon>Dallia</taxon>
    </lineage>
</organism>
<feature type="non-terminal residue" evidence="1">
    <location>
        <position position="1"/>
    </location>
</feature>
<gene>
    <name evidence="1" type="ORF">DPEC_G00148710</name>
</gene>
<reference evidence="1" key="1">
    <citation type="submission" date="2021-05" db="EMBL/GenBank/DDBJ databases">
        <authorList>
            <person name="Pan Q."/>
            <person name="Jouanno E."/>
            <person name="Zahm M."/>
            <person name="Klopp C."/>
            <person name="Cabau C."/>
            <person name="Louis A."/>
            <person name="Berthelot C."/>
            <person name="Parey E."/>
            <person name="Roest Crollius H."/>
            <person name="Montfort J."/>
            <person name="Robinson-Rechavi M."/>
            <person name="Bouchez O."/>
            <person name="Lampietro C."/>
            <person name="Lopez Roques C."/>
            <person name="Donnadieu C."/>
            <person name="Postlethwait J."/>
            <person name="Bobe J."/>
            <person name="Dillon D."/>
            <person name="Chandos A."/>
            <person name="von Hippel F."/>
            <person name="Guiguen Y."/>
        </authorList>
    </citation>
    <scope>NUCLEOTIDE SEQUENCE</scope>
    <source>
        <strain evidence="1">YG-Jan2019</strain>
    </source>
</reference>
<dbReference type="EMBL" id="CM055739">
    <property type="protein sequence ID" value="KAJ8003476.1"/>
    <property type="molecule type" value="Genomic_DNA"/>
</dbReference>